<feature type="domain" description="SnoaL-like" evidence="1">
    <location>
        <begin position="18"/>
        <end position="123"/>
    </location>
</feature>
<reference evidence="2 3" key="1">
    <citation type="submission" date="2023-03" db="EMBL/GenBank/DDBJ databases">
        <title>NovoSphingobium album sp. nov. isolated from polycyclic aromatic hydrocarbons- and heavy-metal polluted soil.</title>
        <authorList>
            <person name="Liu Z."/>
            <person name="Wang K."/>
        </authorList>
    </citation>
    <scope>NUCLEOTIDE SEQUENCE [LARGE SCALE GENOMIC DNA]</scope>
    <source>
        <strain evidence="2 3">H3SJ31-1</strain>
    </source>
</reference>
<dbReference type="InterPro" id="IPR037401">
    <property type="entry name" value="SnoaL-like"/>
</dbReference>
<keyword evidence="3" id="KW-1185">Reference proteome</keyword>
<dbReference type="SUPFAM" id="SSF54427">
    <property type="entry name" value="NTF2-like"/>
    <property type="match status" value="1"/>
</dbReference>
<evidence type="ECO:0000313" key="3">
    <source>
        <dbReference type="Proteomes" id="UP001216253"/>
    </source>
</evidence>
<evidence type="ECO:0000313" key="2">
    <source>
        <dbReference type="EMBL" id="MDE8653975.1"/>
    </source>
</evidence>
<protein>
    <submittedName>
        <fullName evidence="2">Nuclear transport factor 2 family protein</fullName>
    </submittedName>
</protein>
<proteinExistence type="predicted"/>
<dbReference type="EMBL" id="JARESE010000070">
    <property type="protein sequence ID" value="MDE8653975.1"/>
    <property type="molecule type" value="Genomic_DNA"/>
</dbReference>
<evidence type="ECO:0000259" key="1">
    <source>
        <dbReference type="Pfam" id="PF12680"/>
    </source>
</evidence>
<sequence>MAEGSPAMDHAAMKQAARDFLVAIGRRDTARIDALLHPEATYWVLGKPHLFSWAGERDRATFMQWAATPTIFVDGGAKVTFGEATAEGDRVALESTNIGVTPDGRTYTNAYHHLFTFRDGKILKVKEYLDTQSAAEFFSRPG</sequence>
<dbReference type="Proteomes" id="UP001216253">
    <property type="component" value="Unassembled WGS sequence"/>
</dbReference>
<dbReference type="Pfam" id="PF12680">
    <property type="entry name" value="SnoaL_2"/>
    <property type="match status" value="1"/>
</dbReference>
<name>A0ABT5WVP8_9SPHN</name>
<gene>
    <name evidence="2" type="ORF">PYV00_19980</name>
</gene>
<dbReference type="InterPro" id="IPR032710">
    <property type="entry name" value="NTF2-like_dom_sf"/>
</dbReference>
<dbReference type="Gene3D" id="3.10.450.50">
    <property type="match status" value="1"/>
</dbReference>
<organism evidence="2 3">
    <name type="scientific">Novosphingobium album</name>
    <name type="common">ex Liu et al. 2023</name>
    <dbReference type="NCBI Taxonomy" id="3031130"/>
    <lineage>
        <taxon>Bacteria</taxon>
        <taxon>Pseudomonadati</taxon>
        <taxon>Pseudomonadota</taxon>
        <taxon>Alphaproteobacteria</taxon>
        <taxon>Sphingomonadales</taxon>
        <taxon>Sphingomonadaceae</taxon>
        <taxon>Novosphingobium</taxon>
    </lineage>
</organism>
<dbReference type="RefSeq" id="WP_275230093.1">
    <property type="nucleotide sequence ID" value="NZ_JARESE010000070.1"/>
</dbReference>
<comment type="caution">
    <text evidence="2">The sequence shown here is derived from an EMBL/GenBank/DDBJ whole genome shotgun (WGS) entry which is preliminary data.</text>
</comment>
<accession>A0ABT5WVP8</accession>